<feature type="domain" description="Beta galactosidase small chain/" evidence="5">
    <location>
        <begin position="485"/>
        <end position="717"/>
    </location>
</feature>
<proteinExistence type="predicted"/>
<reference evidence="6" key="1">
    <citation type="submission" date="2020-07" db="EMBL/GenBank/DDBJ databases">
        <title>Vallitalea pronyensis genome.</title>
        <authorList>
            <person name="Postec A."/>
        </authorList>
    </citation>
    <scope>NUCLEOTIDE SEQUENCE</scope>
    <source>
        <strain evidence="6">FatNI3</strain>
    </source>
</reference>
<accession>A0A8J8SJ05</accession>
<dbReference type="InterPro" id="IPR036156">
    <property type="entry name" value="Beta-gal/glucu_dom_sf"/>
</dbReference>
<keyword evidence="4" id="KW-0326">Glycosidase</keyword>
<dbReference type="Pfam" id="PF02836">
    <property type="entry name" value="Glyco_hydro_2_C"/>
    <property type="match status" value="1"/>
</dbReference>
<dbReference type="KEGG" id="vpy:HZI73_23430"/>
<gene>
    <name evidence="6" type="ORF">HZI73_23430</name>
</gene>
<dbReference type="Pfam" id="PF02929">
    <property type="entry name" value="Bgal_small_N"/>
    <property type="match status" value="1"/>
</dbReference>
<sequence>MKKILDNTSIQSAEPKQDYQADMEEQAIYISHYNIRCVALNTAYSHVHMSVDAIMINQLSGIQPIKVELWKLDPVESLLTDTRMVLTGSHSYKINLQTELDDVERWSSHKPQCYTFKMVIKDEGNTVLSERFFTYGFRFIHIQDHKLYINGHITRIHAIHYNHQAHEAGNQDSHQQFMKVIQTCKQYNINTIFLDEDHETDALCTLCDQYGLYVIKSLGRESNVQEMSDEDRCEQENEIAKTIFQYKNNPSIIMWSLTSENDDVTKVIRHVKVADHSRPIYMDQVNIPYDDHMIQLKKIMSHDDTTWHEDKMDRYAGSIIGSYWPEHQEQEPLSGTSIVDHSHHPTSFAYEIKKHYECIQICPQDIIRGIFVIKNIGDADELKAYTLNWEILEDGMVIKKGELQDITLPLQEEMETQIDYDMQHILENAWYHMNINLVTKEDTWWVPKDHVSAWAQYRIPYKIPGKKKKTVMKNLRVRNRKLKVEVAGDNFEVLIDKLKGHIRSAEFDKLEYLLAPMRLYVAYQGERLEPTKVKEVRVHEESGVASIKIIRRCPPLRGQIITTYTIEADGSIMMMHRVRSSNKDIQVGMVLEIPGQFNDFSWFGKGPHNTKSGQNSGAKEGLYYCKLEEVHDVQYKSGIRWAALTDGDGEGMLIESCRNIPLVIESKRCDVEGHLLQQSLKKVEQKVVVDVMCSHEAKQHIFDTHRSDEEVYAWTIKRII</sequence>
<dbReference type="EC" id="3.2.1.23" evidence="2"/>
<dbReference type="Pfam" id="PF16353">
    <property type="entry name" value="LacZ_4"/>
    <property type="match status" value="1"/>
</dbReference>
<evidence type="ECO:0000259" key="5">
    <source>
        <dbReference type="SMART" id="SM01038"/>
    </source>
</evidence>
<dbReference type="EMBL" id="CP058649">
    <property type="protein sequence ID" value="QUI25063.1"/>
    <property type="molecule type" value="Genomic_DNA"/>
</dbReference>
<evidence type="ECO:0000256" key="1">
    <source>
        <dbReference type="ARBA" id="ARBA00001412"/>
    </source>
</evidence>
<dbReference type="InterPro" id="IPR011013">
    <property type="entry name" value="Gal_mutarotase_sf_dom"/>
</dbReference>
<name>A0A8J8SJ05_9FIRM</name>
<evidence type="ECO:0000256" key="3">
    <source>
        <dbReference type="ARBA" id="ARBA00022801"/>
    </source>
</evidence>
<dbReference type="InterPro" id="IPR014718">
    <property type="entry name" value="GH-type_carb-bd"/>
</dbReference>
<dbReference type="InterPro" id="IPR004199">
    <property type="entry name" value="B-gal_small/dom_5"/>
</dbReference>
<dbReference type="PANTHER" id="PTHR46323:SF2">
    <property type="entry name" value="BETA-GALACTOSIDASE"/>
    <property type="match status" value="1"/>
</dbReference>
<dbReference type="GO" id="GO:0009341">
    <property type="term" value="C:beta-galactosidase complex"/>
    <property type="evidence" value="ECO:0007669"/>
    <property type="project" value="InterPro"/>
</dbReference>
<evidence type="ECO:0000256" key="2">
    <source>
        <dbReference type="ARBA" id="ARBA00012756"/>
    </source>
</evidence>
<dbReference type="InterPro" id="IPR050347">
    <property type="entry name" value="Bact_Beta-galactosidase"/>
</dbReference>
<dbReference type="RefSeq" id="WP_212695762.1">
    <property type="nucleotide sequence ID" value="NZ_CP058649.1"/>
</dbReference>
<keyword evidence="7" id="KW-1185">Reference proteome</keyword>
<dbReference type="InterPro" id="IPR013783">
    <property type="entry name" value="Ig-like_fold"/>
</dbReference>
<organism evidence="6 7">
    <name type="scientific">Vallitalea pronyensis</name>
    <dbReference type="NCBI Taxonomy" id="1348613"/>
    <lineage>
        <taxon>Bacteria</taxon>
        <taxon>Bacillati</taxon>
        <taxon>Bacillota</taxon>
        <taxon>Clostridia</taxon>
        <taxon>Lachnospirales</taxon>
        <taxon>Vallitaleaceae</taxon>
        <taxon>Vallitalea</taxon>
    </lineage>
</organism>
<dbReference type="SUPFAM" id="SSF49303">
    <property type="entry name" value="beta-Galactosidase/glucuronidase domain"/>
    <property type="match status" value="2"/>
</dbReference>
<dbReference type="GO" id="GO:0030246">
    <property type="term" value="F:carbohydrate binding"/>
    <property type="evidence" value="ECO:0007669"/>
    <property type="project" value="InterPro"/>
</dbReference>
<dbReference type="PANTHER" id="PTHR46323">
    <property type="entry name" value="BETA-GALACTOSIDASE"/>
    <property type="match status" value="1"/>
</dbReference>
<dbReference type="Gene3D" id="3.20.20.80">
    <property type="entry name" value="Glycosidases"/>
    <property type="match status" value="1"/>
</dbReference>
<dbReference type="SMART" id="SM01038">
    <property type="entry name" value="Bgal_small_N"/>
    <property type="match status" value="1"/>
</dbReference>
<protein>
    <recommendedName>
        <fullName evidence="2">beta-galactosidase</fullName>
        <ecNumber evidence="2">3.2.1.23</ecNumber>
    </recommendedName>
</protein>
<dbReference type="Gene3D" id="2.60.40.10">
    <property type="entry name" value="Immunoglobulins"/>
    <property type="match status" value="2"/>
</dbReference>
<evidence type="ECO:0000256" key="4">
    <source>
        <dbReference type="ARBA" id="ARBA00023295"/>
    </source>
</evidence>
<dbReference type="InterPro" id="IPR032312">
    <property type="entry name" value="LacZ_4"/>
</dbReference>
<evidence type="ECO:0000313" key="7">
    <source>
        <dbReference type="Proteomes" id="UP000683246"/>
    </source>
</evidence>
<evidence type="ECO:0000313" key="6">
    <source>
        <dbReference type="EMBL" id="QUI25063.1"/>
    </source>
</evidence>
<dbReference type="InterPro" id="IPR017853">
    <property type="entry name" value="GH"/>
</dbReference>
<dbReference type="GO" id="GO:0005990">
    <property type="term" value="P:lactose catabolic process"/>
    <property type="evidence" value="ECO:0007669"/>
    <property type="project" value="TreeGrafter"/>
</dbReference>
<dbReference type="GO" id="GO:0004565">
    <property type="term" value="F:beta-galactosidase activity"/>
    <property type="evidence" value="ECO:0007669"/>
    <property type="project" value="UniProtKB-EC"/>
</dbReference>
<dbReference type="AlphaFoldDB" id="A0A8J8SJ05"/>
<dbReference type="Gene3D" id="2.70.98.10">
    <property type="match status" value="1"/>
</dbReference>
<keyword evidence="3" id="KW-0378">Hydrolase</keyword>
<comment type="catalytic activity">
    <reaction evidence="1">
        <text>Hydrolysis of terminal non-reducing beta-D-galactose residues in beta-D-galactosides.</text>
        <dbReference type="EC" id="3.2.1.23"/>
    </reaction>
</comment>
<dbReference type="InterPro" id="IPR006103">
    <property type="entry name" value="Glyco_hydro_2_cat"/>
</dbReference>
<dbReference type="SUPFAM" id="SSF51445">
    <property type="entry name" value="(Trans)glycosidases"/>
    <property type="match status" value="1"/>
</dbReference>
<dbReference type="SUPFAM" id="SSF74650">
    <property type="entry name" value="Galactose mutarotase-like"/>
    <property type="match status" value="1"/>
</dbReference>
<dbReference type="Proteomes" id="UP000683246">
    <property type="component" value="Chromosome"/>
</dbReference>